<reference evidence="1" key="1">
    <citation type="journal article" date="2014" name="Front. Microbiol.">
        <title>High frequency of phylogenetically diverse reductive dehalogenase-homologous genes in deep subseafloor sedimentary metagenomes.</title>
        <authorList>
            <person name="Kawai M."/>
            <person name="Futagami T."/>
            <person name="Toyoda A."/>
            <person name="Takaki Y."/>
            <person name="Nishi S."/>
            <person name="Hori S."/>
            <person name="Arai W."/>
            <person name="Tsubouchi T."/>
            <person name="Morono Y."/>
            <person name="Uchiyama I."/>
            <person name="Ito T."/>
            <person name="Fujiyama A."/>
            <person name="Inagaki F."/>
            <person name="Takami H."/>
        </authorList>
    </citation>
    <scope>NUCLEOTIDE SEQUENCE</scope>
    <source>
        <strain evidence="1">Expedition CK06-06</strain>
    </source>
</reference>
<protein>
    <recommendedName>
        <fullName evidence="2">Acyl-protein synthetase LuxE domain-containing protein</fullName>
    </recommendedName>
</protein>
<feature type="non-terminal residue" evidence="1">
    <location>
        <position position="191"/>
    </location>
</feature>
<name>X0VND1_9ZZZZ</name>
<proteinExistence type="predicted"/>
<accession>X0VND1</accession>
<dbReference type="AlphaFoldDB" id="X0VND1"/>
<dbReference type="InterPro" id="IPR053158">
    <property type="entry name" value="CapK_Type1_Caps_Biosynth"/>
</dbReference>
<dbReference type="Gene3D" id="3.40.50.12780">
    <property type="entry name" value="N-terminal domain of ligase-like"/>
    <property type="match status" value="1"/>
</dbReference>
<evidence type="ECO:0000313" key="1">
    <source>
        <dbReference type="EMBL" id="GAG19899.1"/>
    </source>
</evidence>
<gene>
    <name evidence="1" type="ORF">S01H1_49146</name>
</gene>
<dbReference type="InterPro" id="IPR042099">
    <property type="entry name" value="ANL_N_sf"/>
</dbReference>
<organism evidence="1">
    <name type="scientific">marine sediment metagenome</name>
    <dbReference type="NCBI Taxonomy" id="412755"/>
    <lineage>
        <taxon>unclassified sequences</taxon>
        <taxon>metagenomes</taxon>
        <taxon>ecological metagenomes</taxon>
    </lineage>
</organism>
<dbReference type="PANTHER" id="PTHR36932:SF1">
    <property type="entry name" value="CAPSULAR POLYSACCHARIDE BIOSYNTHESIS PROTEIN"/>
    <property type="match status" value="1"/>
</dbReference>
<dbReference type="EMBL" id="BARS01031593">
    <property type="protein sequence ID" value="GAG19899.1"/>
    <property type="molecule type" value="Genomic_DNA"/>
</dbReference>
<sequence>MNIALFLKNKLENIPEPIGFIFAKIPFMYRPGIGKLYYKRQKEIHDYYLYNKDDRQNFIFKRIYNIVDFAIHNIDFFKEHYAKNNFSIDKLKKFEDIHKIPIITKSILKQYDIEKRSSVQTNRYIVNTGGSSGEPLSFYIEPSSMGHEWAHMHTIWSKLDYKTYNLKLVFAGRSCPNVPIRYDGTRHHYAV</sequence>
<comment type="caution">
    <text evidence="1">The sequence shown here is derived from an EMBL/GenBank/DDBJ whole genome shotgun (WGS) entry which is preliminary data.</text>
</comment>
<dbReference type="PANTHER" id="PTHR36932">
    <property type="entry name" value="CAPSULAR POLYSACCHARIDE BIOSYNTHESIS PROTEIN"/>
    <property type="match status" value="1"/>
</dbReference>
<evidence type="ECO:0008006" key="2">
    <source>
        <dbReference type="Google" id="ProtNLM"/>
    </source>
</evidence>